<protein>
    <submittedName>
        <fullName evidence="1">Uncharacterized protein</fullName>
    </submittedName>
</protein>
<evidence type="ECO:0000313" key="1">
    <source>
        <dbReference type="EMBL" id="JAD19145.1"/>
    </source>
</evidence>
<organism evidence="1">
    <name type="scientific">Arundo donax</name>
    <name type="common">Giant reed</name>
    <name type="synonym">Donax arundinaceus</name>
    <dbReference type="NCBI Taxonomy" id="35708"/>
    <lineage>
        <taxon>Eukaryota</taxon>
        <taxon>Viridiplantae</taxon>
        <taxon>Streptophyta</taxon>
        <taxon>Embryophyta</taxon>
        <taxon>Tracheophyta</taxon>
        <taxon>Spermatophyta</taxon>
        <taxon>Magnoliopsida</taxon>
        <taxon>Liliopsida</taxon>
        <taxon>Poales</taxon>
        <taxon>Poaceae</taxon>
        <taxon>PACMAD clade</taxon>
        <taxon>Arundinoideae</taxon>
        <taxon>Arundineae</taxon>
        <taxon>Arundo</taxon>
    </lineage>
</organism>
<name>A0A0A8Y1W2_ARUDO</name>
<reference evidence="1" key="1">
    <citation type="submission" date="2014-09" db="EMBL/GenBank/DDBJ databases">
        <authorList>
            <person name="Magalhaes I.L.F."/>
            <person name="Oliveira U."/>
            <person name="Santos F.R."/>
            <person name="Vidigal T.H.D.A."/>
            <person name="Brescovit A.D."/>
            <person name="Santos A.J."/>
        </authorList>
    </citation>
    <scope>NUCLEOTIDE SEQUENCE</scope>
    <source>
        <tissue evidence="1">Shoot tissue taken approximately 20 cm above the soil surface</tissue>
    </source>
</reference>
<sequence length="14" mass="1691">MGSERLPIRLEGWF</sequence>
<proteinExistence type="predicted"/>
<accession>A0A0A8Y1W2</accession>
<reference evidence="1" key="2">
    <citation type="journal article" date="2015" name="Data Brief">
        <title>Shoot transcriptome of the giant reed, Arundo donax.</title>
        <authorList>
            <person name="Barrero R.A."/>
            <person name="Guerrero F.D."/>
            <person name="Moolhuijzen P."/>
            <person name="Goolsby J.A."/>
            <person name="Tidwell J."/>
            <person name="Bellgard S.E."/>
            <person name="Bellgard M.I."/>
        </authorList>
    </citation>
    <scope>NUCLEOTIDE SEQUENCE</scope>
    <source>
        <tissue evidence="1">Shoot tissue taken approximately 20 cm above the soil surface</tissue>
    </source>
</reference>
<dbReference type="EMBL" id="GBRH01278750">
    <property type="protein sequence ID" value="JAD19145.1"/>
    <property type="molecule type" value="Transcribed_RNA"/>
</dbReference>